<dbReference type="NCBIfam" id="NF003645">
    <property type="entry name" value="PRK05286.1-2"/>
    <property type="match status" value="1"/>
</dbReference>
<protein>
    <recommendedName>
        <fullName evidence="7 14">Dihydroorotate dehydrogenase (quinone)</fullName>
        <ecNumber evidence="6 14">1.3.5.2</ecNumber>
    </recommendedName>
</protein>
<feature type="domain" description="Dihydroorotate dehydrogenase catalytic" evidence="15">
    <location>
        <begin position="44"/>
        <end position="339"/>
    </location>
</feature>
<keyword evidence="8" id="KW-0285">Flavoprotein</keyword>
<dbReference type="NCBIfam" id="TIGR01036">
    <property type="entry name" value="pyrD_sub2"/>
    <property type="match status" value="1"/>
</dbReference>
<evidence type="ECO:0000256" key="13">
    <source>
        <dbReference type="ARBA" id="ARBA00048639"/>
    </source>
</evidence>
<comment type="subcellular location">
    <subcellularLocation>
        <location evidence="3">Membrane</location>
    </subcellularLocation>
</comment>
<dbReference type="Proteomes" id="UP000434582">
    <property type="component" value="Unassembled WGS sequence"/>
</dbReference>
<dbReference type="EMBL" id="WIVE01000033">
    <property type="protein sequence ID" value="MQX37106.1"/>
    <property type="molecule type" value="Genomic_DNA"/>
</dbReference>
<organism evidence="16 17">
    <name type="scientific">Roseospira navarrensis</name>
    <dbReference type="NCBI Taxonomy" id="140058"/>
    <lineage>
        <taxon>Bacteria</taxon>
        <taxon>Pseudomonadati</taxon>
        <taxon>Pseudomonadota</taxon>
        <taxon>Alphaproteobacteria</taxon>
        <taxon>Rhodospirillales</taxon>
        <taxon>Rhodospirillaceae</taxon>
        <taxon>Roseospira</taxon>
    </lineage>
</organism>
<dbReference type="RefSeq" id="WP_153344260.1">
    <property type="nucleotide sequence ID" value="NZ_WIVE01000033.1"/>
</dbReference>
<comment type="cofactor">
    <cofactor evidence="1">
        <name>FMN</name>
        <dbReference type="ChEBI" id="CHEBI:58210"/>
    </cofactor>
</comment>
<evidence type="ECO:0000256" key="1">
    <source>
        <dbReference type="ARBA" id="ARBA00001917"/>
    </source>
</evidence>
<evidence type="ECO:0000256" key="8">
    <source>
        <dbReference type="ARBA" id="ARBA00022630"/>
    </source>
</evidence>
<dbReference type="InterPro" id="IPR050074">
    <property type="entry name" value="DHO_dehydrogenase"/>
</dbReference>
<evidence type="ECO:0000256" key="4">
    <source>
        <dbReference type="ARBA" id="ARBA00005161"/>
    </source>
</evidence>
<keyword evidence="17" id="KW-1185">Reference proteome</keyword>
<evidence type="ECO:0000256" key="7">
    <source>
        <dbReference type="ARBA" id="ARBA00018366"/>
    </source>
</evidence>
<evidence type="ECO:0000256" key="11">
    <source>
        <dbReference type="ARBA" id="ARBA00023002"/>
    </source>
</evidence>
<accession>A0A7X1ZEN4</accession>
<comment type="similarity">
    <text evidence="5">Belongs to the dihydroorotate dehydrogenase family. Type 2 subfamily.</text>
</comment>
<keyword evidence="12" id="KW-0472">Membrane</keyword>
<evidence type="ECO:0000256" key="14">
    <source>
        <dbReference type="NCBIfam" id="TIGR01036"/>
    </source>
</evidence>
<dbReference type="GO" id="GO:0106430">
    <property type="term" value="F:dihydroorotate dehydrogenase (quinone) activity"/>
    <property type="evidence" value="ECO:0007669"/>
    <property type="project" value="UniProtKB-EC"/>
</dbReference>
<name>A0A7X1ZEN4_9PROT</name>
<evidence type="ECO:0000256" key="5">
    <source>
        <dbReference type="ARBA" id="ARBA00005359"/>
    </source>
</evidence>
<comment type="caution">
    <text evidence="16">The sequence shown here is derived from an EMBL/GenBank/DDBJ whole genome shotgun (WGS) entry which is preliminary data.</text>
</comment>
<gene>
    <name evidence="16" type="ORF">GHC57_11310</name>
</gene>
<dbReference type="SUPFAM" id="SSF51395">
    <property type="entry name" value="FMN-linked oxidoreductases"/>
    <property type="match status" value="1"/>
</dbReference>
<dbReference type="PANTHER" id="PTHR48109">
    <property type="entry name" value="DIHYDROOROTATE DEHYDROGENASE (QUINONE), MITOCHONDRIAL-RELATED"/>
    <property type="match status" value="1"/>
</dbReference>
<dbReference type="GO" id="GO:0005737">
    <property type="term" value="C:cytoplasm"/>
    <property type="evidence" value="ECO:0007669"/>
    <property type="project" value="InterPro"/>
</dbReference>
<keyword evidence="9" id="KW-0288">FMN</keyword>
<keyword evidence="11 16" id="KW-0560">Oxidoreductase</keyword>
<dbReference type="PROSITE" id="PS00911">
    <property type="entry name" value="DHODEHASE_1"/>
    <property type="match status" value="1"/>
</dbReference>
<dbReference type="AlphaFoldDB" id="A0A7X1ZEN4"/>
<comment type="catalytic activity">
    <reaction evidence="13">
        <text>(S)-dihydroorotate + a quinone = orotate + a quinol</text>
        <dbReference type="Rhea" id="RHEA:30187"/>
        <dbReference type="ChEBI" id="CHEBI:24646"/>
        <dbReference type="ChEBI" id="CHEBI:30839"/>
        <dbReference type="ChEBI" id="CHEBI:30864"/>
        <dbReference type="ChEBI" id="CHEBI:132124"/>
        <dbReference type="EC" id="1.3.5.2"/>
    </reaction>
</comment>
<dbReference type="Gene3D" id="3.20.20.70">
    <property type="entry name" value="Aldolase class I"/>
    <property type="match status" value="1"/>
</dbReference>
<dbReference type="OrthoDB" id="9802377at2"/>
<dbReference type="InterPro" id="IPR005720">
    <property type="entry name" value="Dihydroorotate_DH_cat"/>
</dbReference>
<dbReference type="NCBIfam" id="NF003652">
    <property type="entry name" value="PRK05286.2-5"/>
    <property type="match status" value="1"/>
</dbReference>
<evidence type="ECO:0000259" key="15">
    <source>
        <dbReference type="Pfam" id="PF01180"/>
    </source>
</evidence>
<comment type="pathway">
    <text evidence="4">Pyrimidine metabolism; UMP biosynthesis via de novo pathway; orotate from (S)-dihydroorotate (quinone route): step 1/1.</text>
</comment>
<sequence length="360" mass="38863">MKAVDSMFLGLLQAMDPEKAHDLSIRTLARGMGPTLPPPDDPALGVEIWGKRFNNPIGLAAGYDKNALVPDACLRMGFGFVEVGGITPRPQPGNARPRLFRLQEDGAVINRMGLNNDGMIVAYDRLSRRPRWEDRGFVGVNLAMNADTPLEHAADDYATLAAVLGPHADFLVLNLSSPNTEGLRQLQAADSLRAVIRRTRAAMPTRVQPPLCLKVSPDLTDAELDDIARVALEPENPLDGIIAINTTTARPESLQHPAKQEAGGLSGAPLKDRAMEVLHFFVARLYGRMPIISVGGVDSAADIMIRLKAGASAVQMYSALAYFGPRLIPKLKTELLEMMQAEGFESMQQVVGADRQAAAA</sequence>
<dbReference type="GO" id="GO:0044205">
    <property type="term" value="P:'de novo' UMP biosynthetic process"/>
    <property type="evidence" value="ECO:0007669"/>
    <property type="project" value="UniProtKB-UniPathway"/>
</dbReference>
<evidence type="ECO:0000256" key="10">
    <source>
        <dbReference type="ARBA" id="ARBA00022975"/>
    </source>
</evidence>
<evidence type="ECO:0000256" key="12">
    <source>
        <dbReference type="ARBA" id="ARBA00023136"/>
    </source>
</evidence>
<keyword evidence="10" id="KW-0665">Pyrimidine biosynthesis</keyword>
<dbReference type="InterPro" id="IPR013785">
    <property type="entry name" value="Aldolase_TIM"/>
</dbReference>
<evidence type="ECO:0000313" key="17">
    <source>
        <dbReference type="Proteomes" id="UP000434582"/>
    </source>
</evidence>
<dbReference type="Pfam" id="PF01180">
    <property type="entry name" value="DHO_dh"/>
    <property type="match status" value="1"/>
</dbReference>
<evidence type="ECO:0000256" key="3">
    <source>
        <dbReference type="ARBA" id="ARBA00004370"/>
    </source>
</evidence>
<evidence type="ECO:0000256" key="2">
    <source>
        <dbReference type="ARBA" id="ARBA00003125"/>
    </source>
</evidence>
<proteinExistence type="inferred from homology"/>
<reference evidence="16 17" key="1">
    <citation type="submission" date="2019-10" db="EMBL/GenBank/DDBJ databases">
        <title>Draft whole-genome sequence of the purple nonsulfur photosynthetic bacterium Roseospira navarrensis DSM 15114.</title>
        <authorList>
            <person name="Kyndt J.A."/>
            <person name="Meyer T.E."/>
        </authorList>
    </citation>
    <scope>NUCLEOTIDE SEQUENCE [LARGE SCALE GENOMIC DNA]</scope>
    <source>
        <strain evidence="16 17">DSM 15114</strain>
    </source>
</reference>
<evidence type="ECO:0000256" key="9">
    <source>
        <dbReference type="ARBA" id="ARBA00022643"/>
    </source>
</evidence>
<evidence type="ECO:0000256" key="6">
    <source>
        <dbReference type="ARBA" id="ARBA00012791"/>
    </source>
</evidence>
<dbReference type="GO" id="GO:0006207">
    <property type="term" value="P:'de novo' pyrimidine nucleobase biosynthetic process"/>
    <property type="evidence" value="ECO:0007669"/>
    <property type="project" value="UniProtKB-UniRule"/>
</dbReference>
<evidence type="ECO:0000313" key="16">
    <source>
        <dbReference type="EMBL" id="MQX37106.1"/>
    </source>
</evidence>
<dbReference type="CDD" id="cd04738">
    <property type="entry name" value="DHOD_2_like"/>
    <property type="match status" value="1"/>
</dbReference>
<dbReference type="InterPro" id="IPR005719">
    <property type="entry name" value="Dihydroorotate_DH_2"/>
</dbReference>
<dbReference type="GO" id="GO:0016020">
    <property type="term" value="C:membrane"/>
    <property type="evidence" value="ECO:0007669"/>
    <property type="project" value="UniProtKB-SubCell"/>
</dbReference>
<dbReference type="EC" id="1.3.5.2" evidence="6 14"/>
<dbReference type="UniPathway" id="UPA00070">
    <property type="reaction ID" value="UER00946"/>
</dbReference>
<dbReference type="InterPro" id="IPR001295">
    <property type="entry name" value="Dihydroorotate_DH_CS"/>
</dbReference>
<dbReference type="PANTHER" id="PTHR48109:SF4">
    <property type="entry name" value="DIHYDROOROTATE DEHYDROGENASE (QUINONE), MITOCHONDRIAL"/>
    <property type="match status" value="1"/>
</dbReference>
<comment type="function">
    <text evidence="2">Catalyzes the conversion of dihydroorotate to orotate with quinone as electron acceptor.</text>
</comment>